<dbReference type="RefSeq" id="WP_154367201.1">
    <property type="nucleotide sequence ID" value="NZ_WKJH01000018.1"/>
</dbReference>
<evidence type="ECO:0000313" key="2">
    <source>
        <dbReference type="Proteomes" id="UP000443153"/>
    </source>
</evidence>
<evidence type="ECO:0000313" key="1">
    <source>
        <dbReference type="EMBL" id="MRX64900.1"/>
    </source>
</evidence>
<dbReference type="OrthoDB" id="1274715at2"/>
<sequence length="300" mass="33531">MNISTISQKEVIKKLQIKLKRKLLQVYSASKINKPQRSDSFFTSNFSFQHSSSFLNIDFPILINGKVGADSERADSSYWSPSLLAATARETGYSLNEFQYVDGDQGMWSSKRREAGLAKGKSDAQDIWNRMKLNRNKLGQVTEKLQILTHSRGTVFGAAYMESLADEVKALAKKEGINFAYNSDSIIEYSVNLGPHQSNSLNYPNSSAININVSHYKDILSGNDAKGDVINIHSDALDDSSDKILEHGNGTFTGELEGILKILENSNSSKLNQLIDMYREIERTTNKNSRIETGSGWWVK</sequence>
<accession>A0A6I2MR38</accession>
<dbReference type="EMBL" id="WKJH01000018">
    <property type="protein sequence ID" value="MRX64900.1"/>
    <property type="molecule type" value="Genomic_DNA"/>
</dbReference>
<proteinExistence type="predicted"/>
<organism evidence="1 2">
    <name type="scientific">Maribacter luteus</name>
    <dbReference type="NCBI Taxonomy" id="2594478"/>
    <lineage>
        <taxon>Bacteria</taxon>
        <taxon>Pseudomonadati</taxon>
        <taxon>Bacteroidota</taxon>
        <taxon>Flavobacteriia</taxon>
        <taxon>Flavobacteriales</taxon>
        <taxon>Flavobacteriaceae</taxon>
        <taxon>Maribacter</taxon>
    </lineage>
</organism>
<name>A0A6I2MR38_9FLAO</name>
<gene>
    <name evidence="1" type="ORF">GJ691_12065</name>
</gene>
<dbReference type="Proteomes" id="UP000443153">
    <property type="component" value="Unassembled WGS sequence"/>
</dbReference>
<keyword evidence="2" id="KW-1185">Reference proteome</keyword>
<reference evidence="1 2" key="1">
    <citation type="submission" date="2019-11" db="EMBL/GenBank/DDBJ databases">
        <title>Maribacter lutea sp. nov., a marine bacterium isolated from intertidal sand.</title>
        <authorList>
            <person name="Liu A."/>
        </authorList>
    </citation>
    <scope>NUCLEOTIDE SEQUENCE [LARGE SCALE GENOMIC DNA]</scope>
    <source>
        <strain evidence="1 2">RZ05</strain>
    </source>
</reference>
<dbReference type="AlphaFoldDB" id="A0A6I2MR38"/>
<protein>
    <submittedName>
        <fullName evidence="1">Uncharacterized protein</fullName>
    </submittedName>
</protein>
<comment type="caution">
    <text evidence="1">The sequence shown here is derived from an EMBL/GenBank/DDBJ whole genome shotgun (WGS) entry which is preliminary data.</text>
</comment>